<dbReference type="PANTHER" id="PTHR43479:SF11">
    <property type="entry name" value="ACREF_ENVCD OPERON REPRESSOR-RELATED"/>
    <property type="match status" value="1"/>
</dbReference>
<dbReference type="EMBL" id="JBHTIO010000032">
    <property type="protein sequence ID" value="MFD0897424.1"/>
    <property type="molecule type" value="Genomic_DNA"/>
</dbReference>
<keyword evidence="5" id="KW-1185">Reference proteome</keyword>
<dbReference type="Pfam" id="PF00440">
    <property type="entry name" value="TetR_N"/>
    <property type="match status" value="1"/>
</dbReference>
<dbReference type="InterPro" id="IPR001647">
    <property type="entry name" value="HTH_TetR"/>
</dbReference>
<comment type="caution">
    <text evidence="4">The sequence shown here is derived from an EMBL/GenBank/DDBJ whole genome shotgun (WGS) entry which is preliminary data.</text>
</comment>
<proteinExistence type="predicted"/>
<dbReference type="Gene3D" id="1.10.357.10">
    <property type="entry name" value="Tetracycline Repressor, domain 2"/>
    <property type="match status" value="1"/>
</dbReference>
<accession>A0ABW3EAT2</accession>
<sequence length="192" mass="22334">MADNETINKMTKEWIYAALVRLMDKVAYEKITITKIVTEAGVSRMGYYRNFASKDRILLDRLQANLGQLRQIVETDTNISEDKFWRKFVAATLNNQLLKLIVQAGLTDQLLKIHQQFTQEMFTEVSHWNMCDPQVQYLVNYQMGGQIGLFVYFIQQHDTISGVDEERLTQFIIDSNHALLQLTNQPLKGNRQ</sequence>
<evidence type="ECO:0000313" key="5">
    <source>
        <dbReference type="Proteomes" id="UP001597104"/>
    </source>
</evidence>
<dbReference type="InterPro" id="IPR009057">
    <property type="entry name" value="Homeodomain-like_sf"/>
</dbReference>
<evidence type="ECO:0000313" key="4">
    <source>
        <dbReference type="EMBL" id="MFD0897424.1"/>
    </source>
</evidence>
<organism evidence="4 5">
    <name type="scientific">Loigolactobacillus binensis</name>
    <dbReference type="NCBI Taxonomy" id="2559922"/>
    <lineage>
        <taxon>Bacteria</taxon>
        <taxon>Bacillati</taxon>
        <taxon>Bacillota</taxon>
        <taxon>Bacilli</taxon>
        <taxon>Lactobacillales</taxon>
        <taxon>Lactobacillaceae</taxon>
        <taxon>Loigolactobacillus</taxon>
    </lineage>
</organism>
<protein>
    <submittedName>
        <fullName evidence="4">TetR/AcrR family transcriptional regulator</fullName>
    </submittedName>
</protein>
<evidence type="ECO:0000259" key="3">
    <source>
        <dbReference type="PROSITE" id="PS50977"/>
    </source>
</evidence>
<feature type="DNA-binding region" description="H-T-H motif" evidence="2">
    <location>
        <begin position="32"/>
        <end position="51"/>
    </location>
</feature>
<dbReference type="InterPro" id="IPR050624">
    <property type="entry name" value="HTH-type_Tx_Regulator"/>
</dbReference>
<keyword evidence="1 2" id="KW-0238">DNA-binding</keyword>
<reference evidence="5" key="1">
    <citation type="journal article" date="2019" name="Int. J. Syst. Evol. Microbiol.">
        <title>The Global Catalogue of Microorganisms (GCM) 10K type strain sequencing project: providing services to taxonomists for standard genome sequencing and annotation.</title>
        <authorList>
            <consortium name="The Broad Institute Genomics Platform"/>
            <consortium name="The Broad Institute Genome Sequencing Center for Infectious Disease"/>
            <person name="Wu L."/>
            <person name="Ma J."/>
        </authorList>
    </citation>
    <scope>NUCLEOTIDE SEQUENCE [LARGE SCALE GENOMIC DNA]</scope>
    <source>
        <strain evidence="5">CCM 8925</strain>
    </source>
</reference>
<gene>
    <name evidence="4" type="ORF">ACFQZ7_06690</name>
</gene>
<feature type="domain" description="HTH tetR-type" evidence="3">
    <location>
        <begin position="9"/>
        <end position="69"/>
    </location>
</feature>
<evidence type="ECO:0000256" key="1">
    <source>
        <dbReference type="ARBA" id="ARBA00023125"/>
    </source>
</evidence>
<evidence type="ECO:0000256" key="2">
    <source>
        <dbReference type="PROSITE-ProRule" id="PRU00335"/>
    </source>
</evidence>
<name>A0ABW3EAT2_9LACO</name>
<dbReference type="PROSITE" id="PS50977">
    <property type="entry name" value="HTH_TETR_2"/>
    <property type="match status" value="1"/>
</dbReference>
<dbReference type="PANTHER" id="PTHR43479">
    <property type="entry name" value="ACREF/ENVCD OPERON REPRESSOR-RELATED"/>
    <property type="match status" value="1"/>
</dbReference>
<dbReference type="RefSeq" id="WP_137637280.1">
    <property type="nucleotide sequence ID" value="NZ_BJDN01000006.1"/>
</dbReference>
<dbReference type="SUPFAM" id="SSF46689">
    <property type="entry name" value="Homeodomain-like"/>
    <property type="match status" value="1"/>
</dbReference>
<dbReference type="Proteomes" id="UP001597104">
    <property type="component" value="Unassembled WGS sequence"/>
</dbReference>